<dbReference type="PANTHER" id="PTHR33546">
    <property type="entry name" value="LARGE, MULTIFUNCTIONAL SECRETED PROTEIN-RELATED"/>
    <property type="match status" value="1"/>
</dbReference>
<feature type="chain" id="PRO_5046597095" evidence="1">
    <location>
        <begin position="24"/>
        <end position="645"/>
    </location>
</feature>
<keyword evidence="1" id="KW-0732">Signal</keyword>
<dbReference type="InterPro" id="IPR013658">
    <property type="entry name" value="SGL"/>
</dbReference>
<gene>
    <name evidence="4" type="ORF">ACFQ1T_01945</name>
</gene>
<evidence type="ECO:0000259" key="3">
    <source>
        <dbReference type="Pfam" id="PF08450"/>
    </source>
</evidence>
<dbReference type="RefSeq" id="WP_379073582.1">
    <property type="nucleotide sequence ID" value="NZ_JBHTJW010000001.1"/>
</dbReference>
<proteinExistence type="predicted"/>
<comment type="caution">
    <text evidence="4">The sequence shown here is derived from an EMBL/GenBank/DDBJ whole genome shotgun (WGS) entry which is preliminary data.</text>
</comment>
<dbReference type="Proteomes" id="UP001597106">
    <property type="component" value="Unassembled WGS sequence"/>
</dbReference>
<sequence length="645" mass="69356">MKKRLITCLLGAVLATVANASWADINDVRANLNKLHLPDGFQIDVYAEVPGARQMALGTNGNVYVGTRGSHVYAVVDKNKDHKADQVVSILDDLKVGNGVAMVDGHLYVAEQHRITRYAAPDFDLTLPFKAMREVVYEQLPDKAHHGWRYLAVGPDNKLYVTIGAPCNICDPTGHEASIIRMNTDGSRVETFAKGVRNSVGMDFQPDTQTLFFTDNGVDLLGPDIPHDELNAAPKAGLHFGFPYFAGGDTRDPNWKNKTPPAEVTKPVAEFQAHSANLGFKFYTGKQFPAEYQGNAVIAQHGSWNRKVPVGYQLVRVTFDAQHQVKETKPFIDGWLTADGEVWGRPTDVLQLADGSLLVSDDYNGVIYRVSYTGKAGASGVNANTANTLSGFAMPESVFASPDGTLYVSEIGEFGKAGDGKITRIAADGTRTTLAEGLNDPKGLDLFNGQLYVADNDRVVRIDASNGKQTVVAAASAFPQKPVFLNDIEIDGLGNVYVSDSGDDNGKGAGIFKLTPEGKVTQVLKANAGIKRPNGLLMDGPNRLLVADFGTGKLFSVQLGGSKPVVTLLNQGFGGADGLIRDAYGMLYVSDWAGGNVWQLSDPKATPQRIIQGYQSAADISLSADGKSLLIPDMKAGLLYRLPIH</sequence>
<dbReference type="InterPro" id="IPR011042">
    <property type="entry name" value="6-blade_b-propeller_TolB-like"/>
</dbReference>
<dbReference type="PANTHER" id="PTHR33546:SF1">
    <property type="entry name" value="LARGE, MULTIFUNCTIONAL SECRETED PROTEIN"/>
    <property type="match status" value="1"/>
</dbReference>
<organism evidence="4 5">
    <name type="scientific">Methylophilus glucosoxydans</name>
    <dbReference type="NCBI Taxonomy" id="752553"/>
    <lineage>
        <taxon>Bacteria</taxon>
        <taxon>Pseudomonadati</taxon>
        <taxon>Pseudomonadota</taxon>
        <taxon>Betaproteobacteria</taxon>
        <taxon>Nitrosomonadales</taxon>
        <taxon>Methylophilaceae</taxon>
        <taxon>Methylophilus</taxon>
    </lineage>
</organism>
<accession>A0ABW3GDN2</accession>
<dbReference type="Gene3D" id="2.120.10.30">
    <property type="entry name" value="TolB, C-terminal domain"/>
    <property type="match status" value="2"/>
</dbReference>
<keyword evidence="5" id="KW-1185">Reference proteome</keyword>
<evidence type="ECO:0000313" key="4">
    <source>
        <dbReference type="EMBL" id="MFD0928532.1"/>
    </source>
</evidence>
<feature type="signal peptide" evidence="1">
    <location>
        <begin position="1"/>
        <end position="23"/>
    </location>
</feature>
<evidence type="ECO:0000313" key="5">
    <source>
        <dbReference type="Proteomes" id="UP001597106"/>
    </source>
</evidence>
<feature type="domain" description="SMP-30/Gluconolactonase/LRE-like region" evidence="3">
    <location>
        <begin position="449"/>
        <end position="602"/>
    </location>
</feature>
<feature type="domain" description="Glucose/Sorbosone dehydrogenase" evidence="2">
    <location>
        <begin position="133"/>
        <end position="368"/>
    </location>
</feature>
<name>A0ABW3GDN2_9PROT</name>
<dbReference type="Pfam" id="PF07995">
    <property type="entry name" value="GSDH"/>
    <property type="match status" value="1"/>
</dbReference>
<dbReference type="SUPFAM" id="SSF50952">
    <property type="entry name" value="Soluble quinoprotein glucose dehydrogenase"/>
    <property type="match status" value="1"/>
</dbReference>
<dbReference type="InterPro" id="IPR011041">
    <property type="entry name" value="Quinoprot_gluc/sorb_DH_b-prop"/>
</dbReference>
<dbReference type="Pfam" id="PF08450">
    <property type="entry name" value="SGL"/>
    <property type="match status" value="1"/>
</dbReference>
<dbReference type="Gene3D" id="2.40.10.500">
    <property type="match status" value="1"/>
</dbReference>
<protein>
    <submittedName>
        <fullName evidence="4">SMP-30/gluconolactonase/LRE family protein</fullName>
    </submittedName>
</protein>
<dbReference type="SUPFAM" id="SSF63829">
    <property type="entry name" value="Calcium-dependent phosphotriesterase"/>
    <property type="match status" value="1"/>
</dbReference>
<dbReference type="InterPro" id="IPR012938">
    <property type="entry name" value="Glc/Sorbosone_DH"/>
</dbReference>
<evidence type="ECO:0000256" key="1">
    <source>
        <dbReference type="SAM" id="SignalP"/>
    </source>
</evidence>
<dbReference type="EMBL" id="JBHTJW010000001">
    <property type="protein sequence ID" value="MFD0928532.1"/>
    <property type="molecule type" value="Genomic_DNA"/>
</dbReference>
<reference evidence="5" key="1">
    <citation type="journal article" date="2019" name="Int. J. Syst. Evol. Microbiol.">
        <title>The Global Catalogue of Microorganisms (GCM) 10K type strain sequencing project: providing services to taxonomists for standard genome sequencing and annotation.</title>
        <authorList>
            <consortium name="The Broad Institute Genomics Platform"/>
            <consortium name="The Broad Institute Genome Sequencing Center for Infectious Disease"/>
            <person name="Wu L."/>
            <person name="Ma J."/>
        </authorList>
    </citation>
    <scope>NUCLEOTIDE SEQUENCE [LARGE SCALE GENOMIC DNA]</scope>
    <source>
        <strain evidence="5">CCUG 59685</strain>
    </source>
</reference>
<evidence type="ECO:0000259" key="2">
    <source>
        <dbReference type="Pfam" id="PF07995"/>
    </source>
</evidence>